<evidence type="ECO:0000259" key="3">
    <source>
        <dbReference type="PROSITE" id="PS51746"/>
    </source>
</evidence>
<gene>
    <name evidence="4" type="ORF">Tfer_2497</name>
</gene>
<evidence type="ECO:0000313" key="5">
    <source>
        <dbReference type="Proteomes" id="UP000037175"/>
    </source>
</evidence>
<accession>A0A0L6VZY0</accession>
<feature type="transmembrane region" description="Helical" evidence="2">
    <location>
        <begin position="220"/>
        <end position="242"/>
    </location>
</feature>
<feature type="transmembrane region" description="Helical" evidence="2">
    <location>
        <begin position="96"/>
        <end position="116"/>
    </location>
</feature>
<dbReference type="SUPFAM" id="SSF81606">
    <property type="entry name" value="PP2C-like"/>
    <property type="match status" value="1"/>
</dbReference>
<dbReference type="GO" id="GO:0004722">
    <property type="term" value="F:protein serine/threonine phosphatase activity"/>
    <property type="evidence" value="ECO:0007669"/>
    <property type="project" value="InterPro"/>
</dbReference>
<dbReference type="PROSITE" id="PS51746">
    <property type="entry name" value="PPM_2"/>
    <property type="match status" value="1"/>
</dbReference>
<feature type="transmembrane region" description="Helical" evidence="2">
    <location>
        <begin position="36"/>
        <end position="54"/>
    </location>
</feature>
<dbReference type="PANTHER" id="PTHR43156:SF2">
    <property type="entry name" value="STAGE II SPORULATION PROTEIN E"/>
    <property type="match status" value="1"/>
</dbReference>
<evidence type="ECO:0000256" key="2">
    <source>
        <dbReference type="SAM" id="Phobius"/>
    </source>
</evidence>
<reference evidence="5" key="1">
    <citation type="submission" date="2015-07" db="EMBL/GenBank/DDBJ databases">
        <title>Complete Genome of Thermincola ferriacetica strain Z-0001T.</title>
        <authorList>
            <person name="Lusk B."/>
            <person name="Badalamenti J.P."/>
            <person name="Parameswaran P."/>
            <person name="Bond D.R."/>
            <person name="Torres C.I."/>
        </authorList>
    </citation>
    <scope>NUCLEOTIDE SEQUENCE [LARGE SCALE GENOMIC DNA]</scope>
    <source>
        <strain evidence="5">Z-0001</strain>
    </source>
</reference>
<dbReference type="NCBIfam" id="TIGR02865">
    <property type="entry name" value="spore_II_E"/>
    <property type="match status" value="1"/>
</dbReference>
<dbReference type="Gene3D" id="3.60.40.10">
    <property type="entry name" value="PPM-type phosphatase domain"/>
    <property type="match status" value="1"/>
</dbReference>
<proteinExistence type="predicted"/>
<feature type="transmembrane region" description="Helical" evidence="2">
    <location>
        <begin position="66"/>
        <end position="90"/>
    </location>
</feature>
<feature type="transmembrane region" description="Helical" evidence="2">
    <location>
        <begin position="154"/>
        <end position="174"/>
    </location>
</feature>
<feature type="transmembrane region" description="Helical" evidence="2">
    <location>
        <begin position="128"/>
        <end position="148"/>
    </location>
</feature>
<keyword evidence="2" id="KW-0812">Transmembrane</keyword>
<dbReference type="RefSeq" id="WP_052218607.1">
    <property type="nucleotide sequence ID" value="NZ_LGTE01000020.1"/>
</dbReference>
<feature type="transmembrane region" description="Helical" evidence="2">
    <location>
        <begin position="194"/>
        <end position="214"/>
    </location>
</feature>
<dbReference type="PANTHER" id="PTHR43156">
    <property type="entry name" value="STAGE II SPORULATION PROTEIN E-RELATED"/>
    <property type="match status" value="1"/>
</dbReference>
<dbReference type="AlphaFoldDB" id="A0A0L6VZY0"/>
<dbReference type="InterPro" id="IPR036457">
    <property type="entry name" value="PPM-type-like_dom_sf"/>
</dbReference>
<evidence type="ECO:0000313" key="4">
    <source>
        <dbReference type="EMBL" id="KNZ68882.1"/>
    </source>
</evidence>
<feature type="domain" description="PPM-type phosphatase" evidence="3">
    <location>
        <begin position="594"/>
        <end position="804"/>
    </location>
</feature>
<dbReference type="Proteomes" id="UP000037175">
    <property type="component" value="Unassembled WGS sequence"/>
</dbReference>
<name>A0A0L6VZY0_9FIRM</name>
<organism evidence="4 5">
    <name type="scientific">Thermincola ferriacetica</name>
    <dbReference type="NCBI Taxonomy" id="281456"/>
    <lineage>
        <taxon>Bacteria</taxon>
        <taxon>Bacillati</taxon>
        <taxon>Bacillota</taxon>
        <taxon>Clostridia</taxon>
        <taxon>Eubacteriales</taxon>
        <taxon>Thermincolaceae</taxon>
        <taxon>Thermincola</taxon>
    </lineage>
</organism>
<dbReference type="InterPro" id="IPR052016">
    <property type="entry name" value="Bact_Sigma-Reg"/>
</dbReference>
<feature type="transmembrane region" description="Helical" evidence="2">
    <location>
        <begin position="279"/>
        <end position="298"/>
    </location>
</feature>
<keyword evidence="5" id="KW-1185">Reference proteome</keyword>
<dbReference type="InterPro" id="IPR045768">
    <property type="entry name" value="SpoIIE_N"/>
</dbReference>
<sequence>MEKIDIYPFQRADNKKSVNKPLKISVPSLKVFANRARYLCSVETLPIIIMAFLCGRTLLFGELSPFGIAFAAGITAVFPEYGLLSAILALAGYTTVLQGSNLAATFGATALIYLLLGKYHLRFRQLRYGPSAVVLGLTTIIKTGVFAYQGADLYRYLTIFFEAALAAGLTYIFFRAAPLLKLKTVRTFKREERLFIVCALVGILAGLNGWQAAYVNVQRAFSSFIVLVAVFIGGPGWGAAAGTLAGAVPSLTSLVVPGLMGYYAFSGLLAGIFRHFGRIGIALGFLLGNILLSVYFNGPASITSALAEGLAAVALLLVFPVKGLHRLRTIARVSFGEPVKSARDQRIRNYSARKIRDFGRVFSEVAKTIEQVSSDLQTSGEDDLQQLFNGITGKVCADCSLYRICWESEFYKTYKNIMDLLAVLELKSRVTEEHIPTDLQKRCIRLKELAITINCLYENYKTNHYWKRKMAESREVVSGQLQGIATILSNLANEVRLDVQMQEDIEAILKSELAKSGQSVMDLTVVSLGDGRLEVNVWCPSCGGKMHCSKKINPIISKILGQRMTVFNNNYCARKTGESICEFKLHPARTFDVNIGMAKAAKNGGIVSGDNCSTVELRDGKLALVLSDGMGVGAKAAMESSATIDLLEQLLETGFDKNLAVKTVNSILVLRTPEETFSTVDLAILDQYTGKAEFIKIGAAPSFIKRADRVDVVRHSSLPIGILNNIEVECIEHHLQPGEVVIMVSDGILDSHKDSANKEEWIVTLVQSVITTDPQNIADLILNRAIKNAGGLSDDDMTVLVAEVAAGPVQ</sequence>
<keyword evidence="2" id="KW-1133">Transmembrane helix</keyword>
<keyword evidence="1" id="KW-0378">Hydrolase</keyword>
<dbReference type="EMBL" id="LGTE01000020">
    <property type="protein sequence ID" value="KNZ68882.1"/>
    <property type="molecule type" value="Genomic_DNA"/>
</dbReference>
<dbReference type="Pfam" id="PF19732">
    <property type="entry name" value="SpoIIE_N"/>
    <property type="match status" value="1"/>
</dbReference>
<dbReference type="InterPro" id="IPR001932">
    <property type="entry name" value="PPM-type_phosphatase-like_dom"/>
</dbReference>
<dbReference type="PATRIC" id="fig|281456.6.peg.2647"/>
<comment type="caution">
    <text evidence="4">The sequence shown here is derived from an EMBL/GenBank/DDBJ whole genome shotgun (WGS) entry which is preliminary data.</text>
</comment>
<protein>
    <submittedName>
        <fullName evidence="4">Protein serine/threonine phosphatase</fullName>
    </submittedName>
</protein>
<dbReference type="SMART" id="SM00331">
    <property type="entry name" value="PP2C_SIG"/>
    <property type="match status" value="1"/>
</dbReference>
<feature type="transmembrane region" description="Helical" evidence="2">
    <location>
        <begin position="254"/>
        <end position="273"/>
    </location>
</feature>
<evidence type="ECO:0000256" key="1">
    <source>
        <dbReference type="ARBA" id="ARBA00022801"/>
    </source>
</evidence>
<keyword evidence="2" id="KW-0472">Membrane</keyword>
<dbReference type="Pfam" id="PF07228">
    <property type="entry name" value="SpoIIE"/>
    <property type="match status" value="1"/>
</dbReference>
<dbReference type="InterPro" id="IPR014221">
    <property type="entry name" value="SpoII_E"/>
</dbReference>